<reference evidence="9 10" key="1">
    <citation type="submission" date="2014-11" db="EMBL/GenBank/DDBJ databases">
        <title>Draft Genome Sequence of Vibrio piscirenalis strains CECT 8603T and CECT 8604, two marine Gammaproteobacterium isolated from cultured gilthead sea bream (Sparus aurata).</title>
        <authorList>
            <person name="Arahal D.R."/>
            <person name="Rodrigo-Torres L."/>
            <person name="Lucena T."/>
            <person name="Pujalte M.J."/>
        </authorList>
    </citation>
    <scope>NUCLEOTIDE SEQUENCE [LARGE SCALE GENOMIC DNA]</scope>
    <source>
        <strain evidence="9 10">DCR 1-4-2</strain>
    </source>
</reference>
<evidence type="ECO:0000256" key="7">
    <source>
        <dbReference type="ARBA" id="ARBA00022777"/>
    </source>
</evidence>
<dbReference type="GO" id="GO:0005737">
    <property type="term" value="C:cytoplasm"/>
    <property type="evidence" value="ECO:0007669"/>
    <property type="project" value="UniProtKB-SubCell"/>
</dbReference>
<evidence type="ECO:0000256" key="1">
    <source>
        <dbReference type="ARBA" id="ARBA00004496"/>
    </source>
</evidence>
<sequence length="162" mass="18049">MANIVLARIDERLIHGQIRLQWGKHSGANTILVANDEIAQLEPLQAPFKASAGSDFAVIFRTIEQTISNLPKAGMDRKILLLCKNPADFAKIVQGGIELPEINIGNMHFHEGRVAVNKYINVDKKDMEAFDVLRSHGSVSTIQHMPESNKECIFEMTKDLSI</sequence>
<dbReference type="GO" id="GO:0016301">
    <property type="term" value="F:kinase activity"/>
    <property type="evidence" value="ECO:0007669"/>
    <property type="project" value="UniProtKB-KW"/>
</dbReference>
<evidence type="ECO:0000313" key="10">
    <source>
        <dbReference type="Proteomes" id="UP000031672"/>
    </source>
</evidence>
<keyword evidence="10" id="KW-1185">Reference proteome</keyword>
<dbReference type="Gene3D" id="3.40.35.10">
    <property type="entry name" value="Phosphotransferase system, sorbose subfamily IIB component"/>
    <property type="match status" value="1"/>
</dbReference>
<protein>
    <submittedName>
        <fullName evidence="9">PTS system N-acetylgalactosamine-specific transporter subunit IIB</fullName>
    </submittedName>
</protein>
<dbReference type="SUPFAM" id="SSF52728">
    <property type="entry name" value="PTS IIb component"/>
    <property type="match status" value="1"/>
</dbReference>
<organism evidence="9 10">
    <name type="scientific">Vibrio renipiscarius</name>
    <dbReference type="NCBI Taxonomy" id="1461322"/>
    <lineage>
        <taxon>Bacteria</taxon>
        <taxon>Pseudomonadati</taxon>
        <taxon>Pseudomonadota</taxon>
        <taxon>Gammaproteobacteria</taxon>
        <taxon>Vibrionales</taxon>
        <taxon>Vibrionaceae</taxon>
        <taxon>Vibrio</taxon>
    </lineage>
</organism>
<evidence type="ECO:0000256" key="4">
    <source>
        <dbReference type="ARBA" id="ARBA00022597"/>
    </source>
</evidence>
<evidence type="ECO:0000256" key="3">
    <source>
        <dbReference type="ARBA" id="ARBA00022490"/>
    </source>
</evidence>
<keyword evidence="3" id="KW-0963">Cytoplasm</keyword>
<dbReference type="Proteomes" id="UP000031672">
    <property type="component" value="Unassembled WGS sequence"/>
</dbReference>
<dbReference type="Pfam" id="PF03830">
    <property type="entry name" value="PTSIIB_sorb"/>
    <property type="match status" value="1"/>
</dbReference>
<keyword evidence="5" id="KW-0808">Transferase</keyword>
<evidence type="ECO:0000256" key="6">
    <source>
        <dbReference type="ARBA" id="ARBA00022683"/>
    </source>
</evidence>
<proteinExistence type="predicted"/>
<accession>A0A0C2NZY3</accession>
<gene>
    <name evidence="9" type="ORF">OJ16_04755</name>
</gene>
<dbReference type="RefSeq" id="WP_040987947.1">
    <property type="nucleotide sequence ID" value="NZ_JTKH01000006.1"/>
</dbReference>
<dbReference type="InterPro" id="IPR004720">
    <property type="entry name" value="PTS_IIB_sorbose-sp"/>
</dbReference>
<accession>A0A0C2NME3</accession>
<comment type="caution">
    <text evidence="9">The sequence shown here is derived from an EMBL/GenBank/DDBJ whole genome shotgun (WGS) entry which is preliminary data.</text>
</comment>
<evidence type="ECO:0000256" key="5">
    <source>
        <dbReference type="ARBA" id="ARBA00022679"/>
    </source>
</evidence>
<evidence type="ECO:0000256" key="2">
    <source>
        <dbReference type="ARBA" id="ARBA00022448"/>
    </source>
</evidence>
<dbReference type="AlphaFoldDB" id="A0A0C2NZY3"/>
<keyword evidence="2" id="KW-0813">Transport</keyword>
<dbReference type="GO" id="GO:0008982">
    <property type="term" value="F:protein-N(PI)-phosphohistidine-sugar phosphotransferase activity"/>
    <property type="evidence" value="ECO:0007669"/>
    <property type="project" value="InterPro"/>
</dbReference>
<dbReference type="InterPro" id="IPR036667">
    <property type="entry name" value="PTS_IIB_sorbose-sp_sf"/>
</dbReference>
<comment type="subcellular location">
    <subcellularLocation>
        <location evidence="1">Cytoplasm</location>
    </subcellularLocation>
</comment>
<evidence type="ECO:0000259" key="8">
    <source>
        <dbReference type="PROSITE" id="PS51101"/>
    </source>
</evidence>
<keyword evidence="7" id="KW-0418">Kinase</keyword>
<dbReference type="GO" id="GO:0009401">
    <property type="term" value="P:phosphoenolpyruvate-dependent sugar phosphotransferase system"/>
    <property type="evidence" value="ECO:0007669"/>
    <property type="project" value="UniProtKB-KW"/>
</dbReference>
<dbReference type="OrthoDB" id="7065728at2"/>
<evidence type="ECO:0000313" key="9">
    <source>
        <dbReference type="EMBL" id="KII80616.1"/>
    </source>
</evidence>
<dbReference type="EMBL" id="JTKH01000006">
    <property type="protein sequence ID" value="KII80616.1"/>
    <property type="molecule type" value="Genomic_DNA"/>
</dbReference>
<keyword evidence="4" id="KW-0762">Sugar transport</keyword>
<name>A0A0C2NZY3_9VIBR</name>
<feature type="domain" description="PTS EIIB type-4" evidence="8">
    <location>
        <begin position="1"/>
        <end position="162"/>
    </location>
</feature>
<keyword evidence="6" id="KW-0598">Phosphotransferase system</keyword>
<dbReference type="STRING" id="1461322.OJ16_04755"/>
<dbReference type="PROSITE" id="PS51101">
    <property type="entry name" value="PTS_EIIB_TYPE_4"/>
    <property type="match status" value="1"/>
</dbReference>